<dbReference type="InterPro" id="IPR027417">
    <property type="entry name" value="P-loop_NTPase"/>
</dbReference>
<dbReference type="Proteomes" id="UP000029516">
    <property type="component" value="Chromosome"/>
</dbReference>
<evidence type="ECO:0000313" key="2">
    <source>
        <dbReference type="EMBL" id="AIR61791.1"/>
    </source>
</evidence>
<gene>
    <name evidence="2" type="ORF">LH23_14375</name>
</gene>
<name>A0AAN0S568_9ENTR</name>
<dbReference type="EMBL" id="CP009458">
    <property type="protein sequence ID" value="AIR61791.1"/>
    <property type="molecule type" value="Genomic_DNA"/>
</dbReference>
<dbReference type="Pfam" id="PF07693">
    <property type="entry name" value="KAP_NTPase"/>
    <property type="match status" value="1"/>
</dbReference>
<feature type="domain" description="KAP NTPase" evidence="1">
    <location>
        <begin position="24"/>
        <end position="265"/>
    </location>
</feature>
<evidence type="ECO:0000313" key="3">
    <source>
        <dbReference type="Proteomes" id="UP000029516"/>
    </source>
</evidence>
<sequence>MKLLLPELNYGQGFSFNNDIFGRKRLSKQLERIISISEDDGLVIALDDKWGNGKTTFLKLWENEIITNNEYEVIYFDAFKNDYQEDAFLALASAIYPSIKSPEKKSNYMNAAKEIGKLLWKPALRIATRVSTVGLVKGSDFEEIGEVIEENVNDQIEKIIEEKLQKAEEEKNIIDTFRASIEKVSGDKKIIFIIDELDRARPDFSLELLEKIKHIFNAKSVFFILAMNKEQFTKTIQKRYGQIDADIYLNKFIHFWFTLPKLEQRFDKSTTYEFIEYLSRELNLKMNGDFKYAISTLKNLLKLSNCSLRECERCFSILIISSSNELKSSEAQQVSIAIISYLKIIKPETFKKIETNSASAEEIFKAINKDNITEISKTFIEKVIYNSTLSEQEMVKMGVMPIYDDWHELKKPLQCALRNFEDIL</sequence>
<dbReference type="KEGG" id="cem:LH23_14375"/>
<reference evidence="2 3" key="1">
    <citation type="submission" date="2014-09" db="EMBL/GenBank/DDBJ databases">
        <authorList>
            <person name="Chan K.-G."/>
        </authorList>
    </citation>
    <scope>NUCLEOTIDE SEQUENCE [LARGE SCALE GENOMIC DNA]</scope>
    <source>
        <strain evidence="2 3">M006</strain>
    </source>
</reference>
<dbReference type="InterPro" id="IPR011646">
    <property type="entry name" value="KAP_P-loop"/>
</dbReference>
<protein>
    <recommendedName>
        <fullName evidence="1">KAP NTPase domain-containing protein</fullName>
    </recommendedName>
</protein>
<dbReference type="RefSeq" id="WP_039292219.1">
    <property type="nucleotide sequence ID" value="NZ_CP009458.1"/>
</dbReference>
<proteinExistence type="predicted"/>
<organism evidence="2 3">
    <name type="scientific">Cedecea neteri</name>
    <dbReference type="NCBI Taxonomy" id="158822"/>
    <lineage>
        <taxon>Bacteria</taxon>
        <taxon>Pseudomonadati</taxon>
        <taxon>Pseudomonadota</taxon>
        <taxon>Gammaproteobacteria</taxon>
        <taxon>Enterobacterales</taxon>
        <taxon>Enterobacteriaceae</taxon>
        <taxon>Cedecea</taxon>
    </lineage>
</organism>
<accession>A0AAN0S568</accession>
<dbReference type="AlphaFoldDB" id="A0AAN0S568"/>
<dbReference type="SUPFAM" id="SSF52540">
    <property type="entry name" value="P-loop containing nucleoside triphosphate hydrolases"/>
    <property type="match status" value="1"/>
</dbReference>
<dbReference type="Gene3D" id="3.40.50.300">
    <property type="entry name" value="P-loop containing nucleotide triphosphate hydrolases"/>
    <property type="match status" value="1"/>
</dbReference>
<evidence type="ECO:0000259" key="1">
    <source>
        <dbReference type="Pfam" id="PF07693"/>
    </source>
</evidence>